<dbReference type="GO" id="GO:0070402">
    <property type="term" value="F:NADPH binding"/>
    <property type="evidence" value="ECO:0007669"/>
    <property type="project" value="TreeGrafter"/>
</dbReference>
<dbReference type="InterPro" id="IPR011032">
    <property type="entry name" value="GroES-like_sf"/>
</dbReference>
<evidence type="ECO:0000256" key="2">
    <source>
        <dbReference type="ARBA" id="ARBA00023002"/>
    </source>
</evidence>
<dbReference type="InterPro" id="IPR013154">
    <property type="entry name" value="ADH-like_N"/>
</dbReference>
<comment type="caution">
    <text evidence="4">The sequence shown here is derived from an EMBL/GenBank/DDBJ whole genome shotgun (WGS) entry which is preliminary data.</text>
</comment>
<evidence type="ECO:0000313" key="5">
    <source>
        <dbReference type="Proteomes" id="UP000277871"/>
    </source>
</evidence>
<dbReference type="InterPro" id="IPR013149">
    <property type="entry name" value="ADH-like_C"/>
</dbReference>
<keyword evidence="2" id="KW-0560">Oxidoreductase</keyword>
<gene>
    <name evidence="4" type="ORF">EAE32_10945</name>
</gene>
<dbReference type="CDD" id="cd05276">
    <property type="entry name" value="p53_inducible_oxidoreductase"/>
    <property type="match status" value="1"/>
</dbReference>
<dbReference type="EMBL" id="RDEX01000003">
    <property type="protein sequence ID" value="RLY91723.1"/>
    <property type="molecule type" value="Genomic_DNA"/>
</dbReference>
<dbReference type="PANTHER" id="PTHR48106">
    <property type="entry name" value="QUINONE OXIDOREDUCTASE PIG3-RELATED"/>
    <property type="match status" value="1"/>
</dbReference>
<keyword evidence="1" id="KW-0521">NADP</keyword>
<dbReference type="Gene3D" id="3.40.50.720">
    <property type="entry name" value="NAD(P)-binding Rossmann-like Domain"/>
    <property type="match status" value="1"/>
</dbReference>
<dbReference type="AlphaFoldDB" id="A0A3L9KYL9"/>
<keyword evidence="5" id="KW-1185">Reference proteome</keyword>
<dbReference type="InterPro" id="IPR002364">
    <property type="entry name" value="Quin_OxRdtase/zeta-crystal_CS"/>
</dbReference>
<dbReference type="Pfam" id="PF00107">
    <property type="entry name" value="ADH_zinc_N"/>
    <property type="match status" value="1"/>
</dbReference>
<proteinExistence type="predicted"/>
<evidence type="ECO:0000256" key="1">
    <source>
        <dbReference type="ARBA" id="ARBA00022857"/>
    </source>
</evidence>
<dbReference type="Proteomes" id="UP000277871">
    <property type="component" value="Unassembled WGS sequence"/>
</dbReference>
<dbReference type="SUPFAM" id="SSF50129">
    <property type="entry name" value="GroES-like"/>
    <property type="match status" value="1"/>
</dbReference>
<dbReference type="InterPro" id="IPR020843">
    <property type="entry name" value="ER"/>
</dbReference>
<dbReference type="GO" id="GO:0008270">
    <property type="term" value="F:zinc ion binding"/>
    <property type="evidence" value="ECO:0007669"/>
    <property type="project" value="InterPro"/>
</dbReference>
<dbReference type="SUPFAM" id="SSF51735">
    <property type="entry name" value="NAD(P)-binding Rossmann-fold domains"/>
    <property type="match status" value="1"/>
</dbReference>
<name>A0A3L9KYL9_9MICC</name>
<feature type="domain" description="Enoyl reductase (ER)" evidence="3">
    <location>
        <begin position="10"/>
        <end position="325"/>
    </location>
</feature>
<dbReference type="PROSITE" id="PS01162">
    <property type="entry name" value="QOR_ZETA_CRYSTAL"/>
    <property type="match status" value="1"/>
</dbReference>
<dbReference type="NCBIfam" id="TIGR02824">
    <property type="entry name" value="quinone_pig3"/>
    <property type="match status" value="1"/>
</dbReference>
<dbReference type="SMART" id="SM00829">
    <property type="entry name" value="PKS_ER"/>
    <property type="match status" value="1"/>
</dbReference>
<evidence type="ECO:0000313" key="4">
    <source>
        <dbReference type="EMBL" id="RLY91723.1"/>
    </source>
</evidence>
<dbReference type="RefSeq" id="WP_121865177.1">
    <property type="nucleotide sequence ID" value="NZ_RDEX01000003.1"/>
</dbReference>
<dbReference type="InterPro" id="IPR036291">
    <property type="entry name" value="NAD(P)-bd_dom_sf"/>
</dbReference>
<organism evidence="4 5">
    <name type="scientific">Kocuria tytonicola</name>
    <dbReference type="NCBI Taxonomy" id="2055946"/>
    <lineage>
        <taxon>Bacteria</taxon>
        <taxon>Bacillati</taxon>
        <taxon>Actinomycetota</taxon>
        <taxon>Actinomycetes</taxon>
        <taxon>Micrococcales</taxon>
        <taxon>Micrococcaceae</taxon>
        <taxon>Kocuria</taxon>
    </lineage>
</organism>
<dbReference type="PANTHER" id="PTHR48106:SF8">
    <property type="entry name" value="OS02G0805600 PROTEIN"/>
    <property type="match status" value="1"/>
</dbReference>
<accession>A0A3L9KYL9</accession>
<reference evidence="4 5" key="1">
    <citation type="submission" date="2018-10" db="EMBL/GenBank/DDBJ databases">
        <title>Kocuria tytonicola, new bacteria from the preen glands of American barn owls (Tyto furcata).</title>
        <authorList>
            <person name="Braun M.S."/>
            <person name="Wang E."/>
            <person name="Zimmermann S."/>
            <person name="Boutin S."/>
            <person name="Wagner H."/>
            <person name="Wink M."/>
        </authorList>
    </citation>
    <scope>NUCLEOTIDE SEQUENCE [LARGE SCALE GENOMIC DNA]</scope>
    <source>
        <strain evidence="4 5">473</strain>
    </source>
</reference>
<dbReference type="InterPro" id="IPR014189">
    <property type="entry name" value="Quinone_OxRdtase_PIG3"/>
</dbReference>
<dbReference type="Gene3D" id="3.90.180.10">
    <property type="entry name" value="Medium-chain alcohol dehydrogenases, catalytic domain"/>
    <property type="match status" value="1"/>
</dbReference>
<dbReference type="Pfam" id="PF08240">
    <property type="entry name" value="ADH_N"/>
    <property type="match status" value="1"/>
</dbReference>
<dbReference type="GO" id="GO:0016651">
    <property type="term" value="F:oxidoreductase activity, acting on NAD(P)H"/>
    <property type="evidence" value="ECO:0007669"/>
    <property type="project" value="TreeGrafter"/>
</dbReference>
<protein>
    <submittedName>
        <fullName evidence="4">NAD(P)H-quinone oxidoreductase</fullName>
    </submittedName>
</protein>
<sequence>MRAVRDLESGGPEVLTVSDVPEPQLTADGVLIAVTAAGLNRADVLQRQGHYPVPPEATDVFGLEVSGTVLALGEQVPDRPGLAVGDPVVALVDSGGYAERVVAPWQQVLPLPDGVDPVEAAGLPEVAATVFSNVFMAASAREGETLLVHGGAGGIGTHAIQVARALGLSVIATVGSEEKAATVRELGATAVNYRNEDFVERVHELTDGRGADVVLDVVGAKYLDPNLRVVATNGRIVIIGMQGGAKGELNVGRLLQKRAAVIGTTLRARSAEEKATIMAAVGEYVWPLLTSGQVRPLVSRTFPLEQVREAHEYFDGGSHVGKVLLTV</sequence>
<evidence type="ECO:0000259" key="3">
    <source>
        <dbReference type="SMART" id="SM00829"/>
    </source>
</evidence>